<reference evidence="26 27" key="3">
    <citation type="submission" date="2018-08" db="EMBL/GenBank/DDBJ databases">
        <title>A genome reference for cultivated species of the human gut microbiota.</title>
        <authorList>
            <person name="Zou Y."/>
            <person name="Xue W."/>
            <person name="Luo G."/>
        </authorList>
    </citation>
    <scope>NUCLEOTIDE SEQUENCE [LARGE SCALE GENOMIC DNA]</scope>
    <source>
        <strain evidence="18 30">AF24-4</strain>
        <strain evidence="17 29">AF28-15</strain>
        <strain evidence="22 28">AM23-23AC</strain>
        <strain evidence="21 31">AM27-11</strain>
        <strain evidence="20 26">AM32-8LB</strain>
        <strain evidence="19 27">AM42-1AC</strain>
    </source>
</reference>
<feature type="binding site" evidence="12">
    <location>
        <position position="305"/>
    </location>
    <ligand>
        <name>UDP-N-acetyl-alpha-D-glucosamine</name>
        <dbReference type="ChEBI" id="CHEBI:57705"/>
    </ligand>
</feature>
<dbReference type="EMBL" id="QSIQ01000001">
    <property type="protein sequence ID" value="RHD06622.1"/>
    <property type="molecule type" value="Genomic_DNA"/>
</dbReference>
<reference evidence="23" key="1">
    <citation type="submission" date="2015-05" db="EMBL/GenBank/DDBJ databases">
        <authorList>
            <consortium name="Pathogen Informatics"/>
        </authorList>
    </citation>
    <scope>NUCLEOTIDE SEQUENCE [LARGE SCALE GENOMIC DNA]</scope>
    <source>
        <strain evidence="16 24">2789STDY5608835</strain>
        <strain evidence="15 25">2789STDY5608887</strain>
        <strain evidence="23">L1-83</strain>
    </source>
</reference>
<dbReference type="InterPro" id="IPR013792">
    <property type="entry name" value="RNA3'P_cycl/enolpyr_Trfase_a/b"/>
</dbReference>
<keyword evidence="6 12" id="KW-0133">Cell shape</keyword>
<evidence type="ECO:0000313" key="28">
    <source>
        <dbReference type="Proteomes" id="UP000283701"/>
    </source>
</evidence>
<dbReference type="EMBL" id="QSFX01000016">
    <property type="protein sequence ID" value="RHA88091.1"/>
    <property type="molecule type" value="Genomic_DNA"/>
</dbReference>
<dbReference type="InterPro" id="IPR005750">
    <property type="entry name" value="UDP_GlcNAc_COvinyl_MurA"/>
</dbReference>
<dbReference type="GO" id="GO:0008760">
    <property type="term" value="F:UDP-N-acetylglucosamine 1-carboxyvinyltransferase activity"/>
    <property type="evidence" value="ECO:0007669"/>
    <property type="project" value="UniProtKB-UniRule"/>
</dbReference>
<feature type="binding site" evidence="12">
    <location>
        <begin position="161"/>
        <end position="164"/>
    </location>
    <ligand>
        <name>UDP-N-acetyl-alpha-D-glucosamine</name>
        <dbReference type="ChEBI" id="CHEBI:57705"/>
    </ligand>
</feature>
<dbReference type="EMBL" id="CYYR01000015">
    <property type="protein sequence ID" value="CUO11639.1"/>
    <property type="molecule type" value="Genomic_DNA"/>
</dbReference>
<dbReference type="GO" id="GO:0009252">
    <property type="term" value="P:peptidoglycan biosynthetic process"/>
    <property type="evidence" value="ECO:0007669"/>
    <property type="project" value="UniProtKB-UniRule"/>
</dbReference>
<comment type="function">
    <text evidence="12">Cell wall formation. Adds enolpyruvyl to UDP-N-acetylglucosamine.</text>
</comment>
<dbReference type="CDD" id="cd01555">
    <property type="entry name" value="UdpNAET"/>
    <property type="match status" value="1"/>
</dbReference>
<dbReference type="EMBL" id="QRUN01000012">
    <property type="protein sequence ID" value="RGR67885.1"/>
    <property type="molecule type" value="Genomic_DNA"/>
</dbReference>
<evidence type="ECO:0000256" key="10">
    <source>
        <dbReference type="ARBA" id="ARBA00038367"/>
    </source>
</evidence>
<evidence type="ECO:0000313" key="30">
    <source>
        <dbReference type="Proteomes" id="UP000285820"/>
    </source>
</evidence>
<dbReference type="Pfam" id="PF00275">
    <property type="entry name" value="EPSP_synthase"/>
    <property type="match status" value="1"/>
</dbReference>
<keyword evidence="23" id="KW-1185">Reference proteome</keyword>
<keyword evidence="4 12" id="KW-0132">Cell division</keyword>
<sequence length="430" mass="46225">MEQYVIKGGNPLVGEVEIGGAKNAALAILSAAVMTDETVTIENLPNVRDINVLLNAIQEIGAKVDRIDAHTVKINGSFIRDFNVDNEYIRKIRASYYLIGALLGKYKRAEVALPGGCNIGSRPIDLHLKGFSALGANVDIKHGLVLASAEKLTGTHIYLDKVSVGATINIMMAASMAEGKTIIENAAKEPHVVDVANFLNSMGAQIRGAGTDVIRIVGVEKLHKTEYSIIPDQIEAGTFMFAAAATKGDVTVKNVIPKHLEATTAKLLEIGCEVEEFDDAVRVVASKPLHHTQVTTLPYPGFPTDMQPQMAVVLGISEGTSTVTESIFENRFKYVDELTRMGANIKVESNIAIINGTEKYTGARVNAPDLRAGAALVIAGLAAEGITVVDDIYYIERGYEEFEAKLASLGAVIEKVSTEKEIQKFTLKVS</sequence>
<dbReference type="SUPFAM" id="SSF55205">
    <property type="entry name" value="EPT/RTPC-like"/>
    <property type="match status" value="1"/>
</dbReference>
<feature type="binding site" evidence="12">
    <location>
        <begin position="22"/>
        <end position="23"/>
    </location>
    <ligand>
        <name>phosphoenolpyruvate</name>
        <dbReference type="ChEBI" id="CHEBI:58702"/>
    </ligand>
</feature>
<dbReference type="Proteomes" id="UP000283492">
    <property type="component" value="Unassembled WGS sequence"/>
</dbReference>
<dbReference type="InterPro" id="IPR001986">
    <property type="entry name" value="Enolpyruvate_Tfrase_dom"/>
</dbReference>
<evidence type="ECO:0000256" key="2">
    <source>
        <dbReference type="ARBA" id="ARBA00004752"/>
    </source>
</evidence>
<dbReference type="Proteomes" id="UP000095453">
    <property type="component" value="Unassembled WGS sequence"/>
</dbReference>
<evidence type="ECO:0000256" key="1">
    <source>
        <dbReference type="ARBA" id="ARBA00004496"/>
    </source>
</evidence>
<evidence type="ECO:0000313" key="14">
    <source>
        <dbReference type="EMBL" id="CRL36841.1"/>
    </source>
</evidence>
<dbReference type="GO" id="GO:0005737">
    <property type="term" value="C:cytoplasm"/>
    <property type="evidence" value="ECO:0007669"/>
    <property type="project" value="UniProtKB-SubCell"/>
</dbReference>
<evidence type="ECO:0000313" key="20">
    <source>
        <dbReference type="EMBL" id="RHD06622.1"/>
    </source>
</evidence>
<dbReference type="InterPro" id="IPR036968">
    <property type="entry name" value="Enolpyruvate_Tfrase_sf"/>
</dbReference>
<keyword evidence="5 12" id="KW-0808">Transferase</keyword>
<dbReference type="OrthoDB" id="9803760at2"/>
<evidence type="ECO:0000313" key="24">
    <source>
        <dbReference type="Proteomes" id="UP000095395"/>
    </source>
</evidence>
<dbReference type="InterPro" id="IPR050068">
    <property type="entry name" value="MurA_subfamily"/>
</dbReference>
<dbReference type="Proteomes" id="UP000285820">
    <property type="component" value="Unassembled WGS sequence"/>
</dbReference>
<comment type="catalytic activity">
    <reaction evidence="11 12">
        <text>phosphoenolpyruvate + UDP-N-acetyl-alpha-D-glucosamine = UDP-N-acetyl-3-O-(1-carboxyvinyl)-alpha-D-glucosamine + phosphate</text>
        <dbReference type="Rhea" id="RHEA:18681"/>
        <dbReference type="ChEBI" id="CHEBI:43474"/>
        <dbReference type="ChEBI" id="CHEBI:57705"/>
        <dbReference type="ChEBI" id="CHEBI:58702"/>
        <dbReference type="ChEBI" id="CHEBI:68483"/>
        <dbReference type="EC" id="2.5.1.7"/>
    </reaction>
</comment>
<evidence type="ECO:0000256" key="5">
    <source>
        <dbReference type="ARBA" id="ARBA00022679"/>
    </source>
</evidence>
<reference evidence="14" key="2">
    <citation type="submission" date="2015-05" db="EMBL/GenBank/DDBJ databases">
        <authorList>
            <person name="Wang D.B."/>
            <person name="Wang M."/>
        </authorList>
    </citation>
    <scope>NUCLEOTIDE SEQUENCE [LARGE SCALE GENOMIC DNA]</scope>
    <source>
        <strain evidence="14">L1-83</strain>
    </source>
</reference>
<evidence type="ECO:0000313" key="26">
    <source>
        <dbReference type="Proteomes" id="UP000266391"/>
    </source>
</evidence>
<dbReference type="EMBL" id="QRTF01000016">
    <property type="protein sequence ID" value="RGQ49375.1"/>
    <property type="molecule type" value="Genomic_DNA"/>
</dbReference>
<dbReference type="EMBL" id="QRHP01000022">
    <property type="protein sequence ID" value="RHF81836.1"/>
    <property type="molecule type" value="Genomic_DNA"/>
</dbReference>
<evidence type="ECO:0000313" key="16">
    <source>
        <dbReference type="EMBL" id="CUO11639.1"/>
    </source>
</evidence>
<proteinExistence type="inferred from homology"/>
<protein>
    <recommendedName>
        <fullName evidence="12">UDP-N-acetylglucosamine 1-carboxyvinyltransferase</fullName>
        <ecNumber evidence="12">2.5.1.7</ecNumber>
    </recommendedName>
    <alternativeName>
        <fullName evidence="12">Enoylpyruvate transferase</fullName>
    </alternativeName>
    <alternativeName>
        <fullName evidence="12">UDP-N-acetylglucosamine enolpyruvyl transferase</fullName>
        <shortName evidence="12">EPT</shortName>
    </alternativeName>
</protein>
<feature type="active site" description="Proton donor" evidence="12">
    <location>
        <position position="117"/>
    </location>
</feature>
<evidence type="ECO:0000256" key="9">
    <source>
        <dbReference type="ARBA" id="ARBA00023316"/>
    </source>
</evidence>
<dbReference type="Proteomes" id="UP000266391">
    <property type="component" value="Unassembled WGS sequence"/>
</dbReference>
<keyword evidence="12" id="KW-0670">Pyruvate</keyword>
<dbReference type="GO" id="GO:0051301">
    <property type="term" value="P:cell division"/>
    <property type="evidence" value="ECO:0007669"/>
    <property type="project" value="UniProtKB-KW"/>
</dbReference>
<organism evidence="14 23">
    <name type="scientific">Roseburia inulinivorans</name>
    <dbReference type="NCBI Taxonomy" id="360807"/>
    <lineage>
        <taxon>Bacteria</taxon>
        <taxon>Bacillati</taxon>
        <taxon>Bacillota</taxon>
        <taxon>Clostridia</taxon>
        <taxon>Lachnospirales</taxon>
        <taxon>Lachnospiraceae</taxon>
        <taxon>Roseburia</taxon>
    </lineage>
</organism>
<keyword evidence="8 12" id="KW-0131">Cell cycle</keyword>
<evidence type="ECO:0000256" key="12">
    <source>
        <dbReference type="HAMAP-Rule" id="MF_00111"/>
    </source>
</evidence>
<dbReference type="Proteomes" id="UP000095395">
    <property type="component" value="Unassembled WGS sequence"/>
</dbReference>
<dbReference type="GeneID" id="75162488"/>
<dbReference type="EMBL" id="CVRS01000066">
    <property type="protein sequence ID" value="CRL36841.1"/>
    <property type="molecule type" value="Genomic_DNA"/>
</dbReference>
<dbReference type="Proteomes" id="UP000283738">
    <property type="component" value="Unassembled WGS sequence"/>
</dbReference>
<evidence type="ECO:0000313" key="19">
    <source>
        <dbReference type="EMBL" id="RHA88091.1"/>
    </source>
</evidence>
<dbReference type="Proteomes" id="UP000049828">
    <property type="component" value="Unassembled WGS sequence"/>
</dbReference>
<evidence type="ECO:0000313" key="25">
    <source>
        <dbReference type="Proteomes" id="UP000095453"/>
    </source>
</evidence>
<evidence type="ECO:0000313" key="21">
    <source>
        <dbReference type="EMBL" id="RHE97542.1"/>
    </source>
</evidence>
<evidence type="ECO:0000313" key="27">
    <source>
        <dbReference type="Proteomes" id="UP000283492"/>
    </source>
</evidence>
<evidence type="ECO:0000313" key="23">
    <source>
        <dbReference type="Proteomes" id="UP000049828"/>
    </source>
</evidence>
<evidence type="ECO:0000313" key="22">
    <source>
        <dbReference type="EMBL" id="RHF81836.1"/>
    </source>
</evidence>
<evidence type="ECO:0000313" key="18">
    <source>
        <dbReference type="EMBL" id="RGR67885.1"/>
    </source>
</evidence>
<evidence type="ECO:0000256" key="4">
    <source>
        <dbReference type="ARBA" id="ARBA00022618"/>
    </source>
</evidence>
<evidence type="ECO:0000256" key="6">
    <source>
        <dbReference type="ARBA" id="ARBA00022960"/>
    </source>
</evidence>
<dbReference type="Proteomes" id="UP000283701">
    <property type="component" value="Unassembled WGS sequence"/>
</dbReference>
<dbReference type="PANTHER" id="PTHR43783">
    <property type="entry name" value="UDP-N-ACETYLGLUCOSAMINE 1-CARBOXYVINYLTRANSFERASE"/>
    <property type="match status" value="1"/>
</dbReference>
<name>A0A0M6WJ38_9FIRM</name>
<evidence type="ECO:0000313" key="17">
    <source>
        <dbReference type="EMBL" id="RGQ49375.1"/>
    </source>
</evidence>
<feature type="modified residue" description="2-(S-cysteinyl)pyruvic acid O-phosphothioketal" evidence="12">
    <location>
        <position position="117"/>
    </location>
</feature>
<feature type="binding site" evidence="12">
    <location>
        <begin position="122"/>
        <end position="126"/>
    </location>
    <ligand>
        <name>UDP-N-acetyl-alpha-D-glucosamine</name>
        <dbReference type="ChEBI" id="CHEBI:57705"/>
    </ligand>
</feature>
<dbReference type="STRING" id="360807.ERS852392_02210"/>
<keyword evidence="3 12" id="KW-0963">Cytoplasm</keyword>
<evidence type="ECO:0000256" key="11">
    <source>
        <dbReference type="ARBA" id="ARBA00047527"/>
    </source>
</evidence>
<dbReference type="HAMAP" id="MF_00111">
    <property type="entry name" value="MurA"/>
    <property type="match status" value="1"/>
</dbReference>
<accession>A0A0M6WJ38</accession>
<dbReference type="EMBL" id="QSKW01000012">
    <property type="protein sequence ID" value="RHE97542.1"/>
    <property type="molecule type" value="Genomic_DNA"/>
</dbReference>
<evidence type="ECO:0000313" key="29">
    <source>
        <dbReference type="Proteomes" id="UP000283738"/>
    </source>
</evidence>
<dbReference type="Proteomes" id="UP000286271">
    <property type="component" value="Unassembled WGS sequence"/>
</dbReference>
<evidence type="ECO:0000256" key="7">
    <source>
        <dbReference type="ARBA" id="ARBA00022984"/>
    </source>
</evidence>
<evidence type="ECO:0000313" key="15">
    <source>
        <dbReference type="EMBL" id="CUN11064.1"/>
    </source>
</evidence>
<gene>
    <name evidence="15" type="primary">murAB</name>
    <name evidence="12" type="synonym">murA</name>
    <name evidence="22" type="ORF">DW654_14560</name>
    <name evidence="21" type="ORF">DW707_08990</name>
    <name evidence="20" type="ORF">DW813_01785</name>
    <name evidence="19" type="ORF">DW914_09915</name>
    <name evidence="18" type="ORF">DWY29_09625</name>
    <name evidence="17" type="ORF">DWY96_08785</name>
    <name evidence="16" type="ORF">ERS852392_02210</name>
    <name evidence="15" type="ORF">ERS852444_01922</name>
    <name evidence="14" type="ORF">RIL183_20271</name>
</gene>
<dbReference type="AlphaFoldDB" id="A0A0M6WJ38"/>
<feature type="binding site" evidence="12">
    <location>
        <position position="327"/>
    </location>
    <ligand>
        <name>UDP-N-acetyl-alpha-D-glucosamine</name>
        <dbReference type="ChEBI" id="CHEBI:57705"/>
    </ligand>
</feature>
<dbReference type="NCBIfam" id="TIGR01072">
    <property type="entry name" value="murA"/>
    <property type="match status" value="1"/>
</dbReference>
<evidence type="ECO:0000259" key="13">
    <source>
        <dbReference type="Pfam" id="PF00275"/>
    </source>
</evidence>
<dbReference type="EC" id="2.5.1.7" evidence="12"/>
<feature type="domain" description="Enolpyruvate transferase" evidence="13">
    <location>
        <begin position="7"/>
        <end position="406"/>
    </location>
</feature>
<comment type="subcellular location">
    <subcellularLocation>
        <location evidence="1 12">Cytoplasm</location>
    </subcellularLocation>
</comment>
<evidence type="ECO:0000256" key="3">
    <source>
        <dbReference type="ARBA" id="ARBA00022490"/>
    </source>
</evidence>
<feature type="binding site" evidence="12">
    <location>
        <position position="93"/>
    </location>
    <ligand>
        <name>UDP-N-acetyl-alpha-D-glucosamine</name>
        <dbReference type="ChEBI" id="CHEBI:57705"/>
    </ligand>
</feature>
<dbReference type="GO" id="GO:0019277">
    <property type="term" value="P:UDP-N-acetylgalactosamine biosynthetic process"/>
    <property type="evidence" value="ECO:0007669"/>
    <property type="project" value="InterPro"/>
</dbReference>
<dbReference type="GO" id="GO:0008360">
    <property type="term" value="P:regulation of cell shape"/>
    <property type="evidence" value="ECO:0007669"/>
    <property type="project" value="UniProtKB-KW"/>
</dbReference>
<dbReference type="PANTHER" id="PTHR43783:SF2">
    <property type="entry name" value="UDP-N-ACETYLGLUCOSAMINE 1-CARBOXYVINYLTRANSFERASE 2"/>
    <property type="match status" value="1"/>
</dbReference>
<dbReference type="UniPathway" id="UPA00219"/>
<comment type="pathway">
    <text evidence="2 12">Cell wall biogenesis; peptidoglycan biosynthesis.</text>
</comment>
<comment type="similarity">
    <text evidence="10 12">Belongs to the EPSP synthase family. MurA subfamily.</text>
</comment>
<evidence type="ECO:0000256" key="8">
    <source>
        <dbReference type="ARBA" id="ARBA00023306"/>
    </source>
</evidence>
<dbReference type="EMBL" id="CYXX01000013">
    <property type="protein sequence ID" value="CUN11064.1"/>
    <property type="molecule type" value="Genomic_DNA"/>
</dbReference>
<dbReference type="GO" id="GO:0071555">
    <property type="term" value="P:cell wall organization"/>
    <property type="evidence" value="ECO:0007669"/>
    <property type="project" value="UniProtKB-KW"/>
</dbReference>
<dbReference type="FunFam" id="3.65.10.10:FF:000001">
    <property type="entry name" value="UDP-N-acetylglucosamine 1-carboxyvinyltransferase"/>
    <property type="match status" value="1"/>
</dbReference>
<dbReference type="RefSeq" id="WP_007884679.1">
    <property type="nucleotide sequence ID" value="NZ_CABJFX010000016.1"/>
</dbReference>
<dbReference type="NCBIfam" id="NF009470">
    <property type="entry name" value="PRK12830.1"/>
    <property type="match status" value="1"/>
</dbReference>
<evidence type="ECO:0000313" key="31">
    <source>
        <dbReference type="Proteomes" id="UP000286271"/>
    </source>
</evidence>
<keyword evidence="9 12" id="KW-0961">Cell wall biogenesis/degradation</keyword>
<keyword evidence="7 12" id="KW-0573">Peptidoglycan synthesis</keyword>
<dbReference type="Gene3D" id="3.65.10.10">
    <property type="entry name" value="Enolpyruvate transferase domain"/>
    <property type="match status" value="2"/>
</dbReference>
<dbReference type="NCBIfam" id="NF006873">
    <property type="entry name" value="PRK09369.1"/>
    <property type="match status" value="1"/>
</dbReference>